<dbReference type="OrthoDB" id="262451at2759"/>
<proteinExistence type="predicted"/>
<evidence type="ECO:0000313" key="2">
    <source>
        <dbReference type="Proteomes" id="UP000038009"/>
    </source>
</evidence>
<dbReference type="AlphaFoldDB" id="A0A0N1PDT6"/>
<gene>
    <name evidence="1" type="ORF">ABL78_3292</name>
</gene>
<dbReference type="VEuPathDB" id="TriTrypDB:Lsey_0079_0210"/>
<protein>
    <submittedName>
        <fullName evidence="1">Uncharacterized protein</fullName>
    </submittedName>
</protein>
<reference evidence="1 2" key="1">
    <citation type="journal article" date="2015" name="PLoS Pathog.">
        <title>Leptomonas seymouri: Adaptations to the Dixenous Life Cycle Analyzed by Genome Sequencing, Transcriptome Profiling and Co-infection with Leishmania donovani.</title>
        <authorList>
            <person name="Kraeva N."/>
            <person name="Butenko A."/>
            <person name="Hlavacova J."/>
            <person name="Kostygov A."/>
            <person name="Myskova J."/>
            <person name="Grybchuk D."/>
            <person name="Lestinova T."/>
            <person name="Votypka J."/>
            <person name="Volf P."/>
            <person name="Opperdoes F."/>
            <person name="Flegontov P."/>
            <person name="Lukes J."/>
            <person name="Yurchenko V."/>
        </authorList>
    </citation>
    <scope>NUCLEOTIDE SEQUENCE [LARGE SCALE GENOMIC DNA]</scope>
    <source>
        <strain evidence="1 2">ATCC 30220</strain>
    </source>
</reference>
<comment type="caution">
    <text evidence="1">The sequence shown here is derived from an EMBL/GenBank/DDBJ whole genome shotgun (WGS) entry which is preliminary data.</text>
</comment>
<name>A0A0N1PDT6_LEPSE</name>
<keyword evidence="2" id="KW-1185">Reference proteome</keyword>
<dbReference type="EMBL" id="LJSK01000079">
    <property type="protein sequence ID" value="KPI87635.1"/>
    <property type="molecule type" value="Genomic_DNA"/>
</dbReference>
<evidence type="ECO:0000313" key="1">
    <source>
        <dbReference type="EMBL" id="KPI87635.1"/>
    </source>
</evidence>
<organism evidence="1 2">
    <name type="scientific">Leptomonas seymouri</name>
    <dbReference type="NCBI Taxonomy" id="5684"/>
    <lineage>
        <taxon>Eukaryota</taxon>
        <taxon>Discoba</taxon>
        <taxon>Euglenozoa</taxon>
        <taxon>Kinetoplastea</taxon>
        <taxon>Metakinetoplastina</taxon>
        <taxon>Trypanosomatida</taxon>
        <taxon>Trypanosomatidae</taxon>
        <taxon>Leishmaniinae</taxon>
        <taxon>Leptomonas</taxon>
    </lineage>
</organism>
<dbReference type="Proteomes" id="UP000038009">
    <property type="component" value="Unassembled WGS sequence"/>
</dbReference>
<sequence length="73" mass="7863">MPASSASSAVRHVVLEDDGEYFEEDPTVGRNVPRDPAGELFWTPMQPVEASEAFMKVVKESLESVKGPASPTA</sequence>
<accession>A0A0N1PDT6</accession>